<evidence type="ECO:0000256" key="2">
    <source>
        <dbReference type="ARBA" id="ARBA00007362"/>
    </source>
</evidence>
<dbReference type="OMA" id="MIYGVSY"/>
<organism evidence="8">
    <name type="scientific">Dictyoglomus thermophilum</name>
    <dbReference type="NCBI Taxonomy" id="14"/>
    <lineage>
        <taxon>Bacteria</taxon>
        <taxon>Pseudomonadati</taxon>
        <taxon>Dictyoglomota</taxon>
        <taxon>Dictyoglomia</taxon>
        <taxon>Dictyoglomales</taxon>
        <taxon>Dictyoglomaceae</taxon>
        <taxon>Dictyoglomus</taxon>
    </lineage>
</organism>
<accession>A0A7V3ZHJ1</accession>
<feature type="transmembrane region" description="Helical" evidence="6">
    <location>
        <begin position="152"/>
        <end position="171"/>
    </location>
</feature>
<comment type="subcellular location">
    <subcellularLocation>
        <location evidence="1">Membrane</location>
        <topology evidence="1">Multi-pass membrane protein</topology>
    </subcellularLocation>
</comment>
<feature type="transmembrane region" description="Helical" evidence="6">
    <location>
        <begin position="177"/>
        <end position="198"/>
    </location>
</feature>
<evidence type="ECO:0000256" key="6">
    <source>
        <dbReference type="SAM" id="Phobius"/>
    </source>
</evidence>
<feature type="domain" description="EamA" evidence="7">
    <location>
        <begin position="151"/>
        <end position="283"/>
    </location>
</feature>
<dbReference type="GO" id="GO:0016020">
    <property type="term" value="C:membrane"/>
    <property type="evidence" value="ECO:0007669"/>
    <property type="project" value="UniProtKB-SubCell"/>
</dbReference>
<evidence type="ECO:0000256" key="5">
    <source>
        <dbReference type="ARBA" id="ARBA00023136"/>
    </source>
</evidence>
<proteinExistence type="inferred from homology"/>
<dbReference type="Gene3D" id="1.10.3730.20">
    <property type="match status" value="2"/>
</dbReference>
<feature type="transmembrane region" description="Helical" evidence="6">
    <location>
        <begin position="62"/>
        <end position="80"/>
    </location>
</feature>
<dbReference type="EMBL" id="DTDV01000001">
    <property type="protein sequence ID" value="HGK22900.1"/>
    <property type="molecule type" value="Genomic_DNA"/>
</dbReference>
<dbReference type="InterPro" id="IPR050638">
    <property type="entry name" value="AA-Vitamin_Transporters"/>
</dbReference>
<feature type="transmembrane region" description="Helical" evidence="6">
    <location>
        <begin position="100"/>
        <end position="132"/>
    </location>
</feature>
<dbReference type="AlphaFoldDB" id="A0A7V3ZHJ1"/>
<dbReference type="RefSeq" id="WP_012546958.1">
    <property type="nucleotide sequence ID" value="NZ_VTFL01000001.1"/>
</dbReference>
<evidence type="ECO:0000256" key="4">
    <source>
        <dbReference type="ARBA" id="ARBA00022989"/>
    </source>
</evidence>
<dbReference type="InterPro" id="IPR037185">
    <property type="entry name" value="EmrE-like"/>
</dbReference>
<feature type="transmembrane region" description="Helical" evidence="6">
    <location>
        <begin position="240"/>
        <end position="257"/>
    </location>
</feature>
<reference evidence="8" key="1">
    <citation type="journal article" date="2020" name="mSystems">
        <title>Genome- and Community-Level Interaction Insights into Carbon Utilization and Element Cycling Functions of Hydrothermarchaeota in Hydrothermal Sediment.</title>
        <authorList>
            <person name="Zhou Z."/>
            <person name="Liu Y."/>
            <person name="Xu W."/>
            <person name="Pan J."/>
            <person name="Luo Z.H."/>
            <person name="Li M."/>
        </authorList>
    </citation>
    <scope>NUCLEOTIDE SEQUENCE [LARGE SCALE GENOMIC DNA]</scope>
    <source>
        <strain evidence="8">SpSt-70</strain>
    </source>
</reference>
<evidence type="ECO:0000259" key="7">
    <source>
        <dbReference type="Pfam" id="PF00892"/>
    </source>
</evidence>
<comment type="caution">
    <text evidence="8">The sequence shown here is derived from an EMBL/GenBank/DDBJ whole genome shotgun (WGS) entry which is preliminary data.</text>
</comment>
<evidence type="ECO:0000256" key="3">
    <source>
        <dbReference type="ARBA" id="ARBA00022692"/>
    </source>
</evidence>
<sequence>MIIAYLFLLGRIILLGYEKIVVKKVGDKSDSIATSFLFFFIATLFLLPFAFNKNISIDFARLKFGILSGFIYSISFVLYVKSLSIGEASLVGPLYNFNVFFLLILTTLFLGEPFTFQKVLGLFLLVYGASFLNKQENLLRSLKALFERKETLYMLGSSFLIAIGRTIDGFVVGKVDPLFYCFFLYLVISIYQFFYILFRKELKEVIRILREKTFLVIIAGAINAYSYLFLLIAFRSIDVSIAEPLSMLSMIITLILAKSIFRESIKERTIGVLVMILGAWILNWR</sequence>
<dbReference type="PANTHER" id="PTHR32322">
    <property type="entry name" value="INNER MEMBRANE TRANSPORTER"/>
    <property type="match status" value="1"/>
</dbReference>
<feature type="transmembrane region" description="Helical" evidence="6">
    <location>
        <begin position="214"/>
        <end position="234"/>
    </location>
</feature>
<feature type="transmembrane region" description="Helical" evidence="6">
    <location>
        <begin position="32"/>
        <end position="50"/>
    </location>
</feature>
<keyword evidence="4 6" id="KW-1133">Transmembrane helix</keyword>
<dbReference type="PANTHER" id="PTHR32322:SF2">
    <property type="entry name" value="EAMA DOMAIN-CONTAINING PROTEIN"/>
    <property type="match status" value="1"/>
</dbReference>
<comment type="similarity">
    <text evidence="2">Belongs to the EamA transporter family.</text>
</comment>
<name>A0A7V3ZHJ1_DICTH</name>
<evidence type="ECO:0000256" key="1">
    <source>
        <dbReference type="ARBA" id="ARBA00004141"/>
    </source>
</evidence>
<gene>
    <name evidence="8" type="ORF">ENU78_00365</name>
</gene>
<dbReference type="InterPro" id="IPR000620">
    <property type="entry name" value="EamA_dom"/>
</dbReference>
<feature type="domain" description="EamA" evidence="7">
    <location>
        <begin position="3"/>
        <end position="132"/>
    </location>
</feature>
<keyword evidence="5 6" id="KW-0472">Membrane</keyword>
<dbReference type="SUPFAM" id="SSF103481">
    <property type="entry name" value="Multidrug resistance efflux transporter EmrE"/>
    <property type="match status" value="2"/>
</dbReference>
<evidence type="ECO:0000313" key="8">
    <source>
        <dbReference type="EMBL" id="HGK22900.1"/>
    </source>
</evidence>
<dbReference type="Pfam" id="PF00892">
    <property type="entry name" value="EamA"/>
    <property type="match status" value="2"/>
</dbReference>
<protein>
    <submittedName>
        <fullName evidence="8">EamA family transporter</fullName>
    </submittedName>
</protein>
<keyword evidence="3 6" id="KW-0812">Transmembrane</keyword>